<dbReference type="PANTHER" id="PTHR10037">
    <property type="entry name" value="VOLTAGE-GATED CATION CHANNEL CALCIUM AND SODIUM"/>
    <property type="match status" value="1"/>
</dbReference>
<dbReference type="Gene3D" id="1.10.287.70">
    <property type="match status" value="1"/>
</dbReference>
<feature type="transmembrane region" description="Helical" evidence="7">
    <location>
        <begin position="311"/>
        <end position="334"/>
    </location>
</feature>
<evidence type="ECO:0000313" key="10">
    <source>
        <dbReference type="Proteomes" id="UP000601435"/>
    </source>
</evidence>
<dbReference type="OrthoDB" id="26525at2759"/>
<organism evidence="9 10">
    <name type="scientific">Symbiodinium necroappetens</name>
    <dbReference type="NCBI Taxonomy" id="1628268"/>
    <lineage>
        <taxon>Eukaryota</taxon>
        <taxon>Sar</taxon>
        <taxon>Alveolata</taxon>
        <taxon>Dinophyceae</taxon>
        <taxon>Suessiales</taxon>
        <taxon>Symbiodiniaceae</taxon>
        <taxon>Symbiodinium</taxon>
    </lineage>
</organism>
<keyword evidence="2 7" id="KW-0812">Transmembrane</keyword>
<evidence type="ECO:0000256" key="2">
    <source>
        <dbReference type="ARBA" id="ARBA00022692"/>
    </source>
</evidence>
<keyword evidence="4 7" id="KW-1133">Transmembrane helix</keyword>
<evidence type="ECO:0000256" key="7">
    <source>
        <dbReference type="SAM" id="Phobius"/>
    </source>
</evidence>
<feature type="compositionally biased region" description="Polar residues" evidence="6">
    <location>
        <begin position="90"/>
        <end position="102"/>
    </location>
</feature>
<dbReference type="GO" id="GO:0001518">
    <property type="term" value="C:voltage-gated sodium channel complex"/>
    <property type="evidence" value="ECO:0007669"/>
    <property type="project" value="TreeGrafter"/>
</dbReference>
<evidence type="ECO:0000259" key="8">
    <source>
        <dbReference type="Pfam" id="PF00520"/>
    </source>
</evidence>
<dbReference type="AlphaFoldDB" id="A0A812T993"/>
<keyword evidence="3" id="KW-0106">Calcium</keyword>
<comment type="caution">
    <text evidence="9">The sequence shown here is derived from an EMBL/GenBank/DDBJ whole genome shotgun (WGS) entry which is preliminary data.</text>
</comment>
<dbReference type="Gene3D" id="1.10.238.10">
    <property type="entry name" value="EF-hand"/>
    <property type="match status" value="1"/>
</dbReference>
<name>A0A812T993_9DINO</name>
<dbReference type="GO" id="GO:0005248">
    <property type="term" value="F:voltage-gated sodium channel activity"/>
    <property type="evidence" value="ECO:0007669"/>
    <property type="project" value="TreeGrafter"/>
</dbReference>
<dbReference type="SUPFAM" id="SSF47473">
    <property type="entry name" value="EF-hand"/>
    <property type="match status" value="1"/>
</dbReference>
<dbReference type="Proteomes" id="UP000601435">
    <property type="component" value="Unassembled WGS sequence"/>
</dbReference>
<evidence type="ECO:0000256" key="3">
    <source>
        <dbReference type="ARBA" id="ARBA00022837"/>
    </source>
</evidence>
<dbReference type="InterPro" id="IPR005821">
    <property type="entry name" value="Ion_trans_dom"/>
</dbReference>
<evidence type="ECO:0000313" key="9">
    <source>
        <dbReference type="EMBL" id="CAE7513127.1"/>
    </source>
</evidence>
<dbReference type="PROSITE" id="PS00018">
    <property type="entry name" value="EF_HAND_1"/>
    <property type="match status" value="1"/>
</dbReference>
<keyword evidence="5 7" id="KW-0472">Membrane</keyword>
<dbReference type="Gene3D" id="1.20.120.350">
    <property type="entry name" value="Voltage-gated potassium channels. Chain C"/>
    <property type="match status" value="1"/>
</dbReference>
<feature type="domain" description="Ion transport" evidence="8">
    <location>
        <begin position="165"/>
        <end position="411"/>
    </location>
</feature>
<feature type="transmembrane region" description="Helical" evidence="7">
    <location>
        <begin position="354"/>
        <end position="372"/>
    </location>
</feature>
<dbReference type="InterPro" id="IPR027359">
    <property type="entry name" value="Volt_channel_dom_sf"/>
</dbReference>
<accession>A0A812T993</accession>
<evidence type="ECO:0000256" key="6">
    <source>
        <dbReference type="SAM" id="MobiDB-lite"/>
    </source>
</evidence>
<feature type="transmembrane region" description="Helical" evidence="7">
    <location>
        <begin position="200"/>
        <end position="222"/>
    </location>
</feature>
<reference evidence="9" key="1">
    <citation type="submission" date="2021-02" db="EMBL/GenBank/DDBJ databases">
        <authorList>
            <person name="Dougan E. K."/>
            <person name="Rhodes N."/>
            <person name="Thang M."/>
            <person name="Chan C."/>
        </authorList>
    </citation>
    <scope>NUCLEOTIDE SEQUENCE</scope>
</reference>
<feature type="region of interest" description="Disordered" evidence="6">
    <location>
        <begin position="48"/>
        <end position="105"/>
    </location>
</feature>
<sequence length="563" mass="64853">MVEDLPITSTEQRLKDQHKELLLHLDGWFERVETTISRLQTTIDHAPVTHLLPSHPRFSVSSRGSQSKESKDTIGDPSNSFLKEKAPSMSVRSEPSSRNSRTSMKRLDSYTVAVKKSSRISESFKKVWTKDGSHTSMQVHRQNPSRCKKLWASLTEFSEKVIHSQWANLFFGAAILSNSLFLGIQLQYRAQNPGPSDTSIVFFVIHTLYAVLFTVEVLLRLLGEGFWDFFFSSSWTWNWLDVFVVISSWAELSLEFASPTGSTSISNSNLRLVRVLRVGRLLRVLRVIRVARVFKALRTLVHSLVDTSKQLVWAMLLLTLIMYMFSIVFTDIVLDHLEDTGEQDTTMEKYFGTLYDSFFTLFRAILNGISWYDAADALRPINLLWVQWFHFYIAFCQFAVLNVMTGVFCNSAIKAAERDHETVVQSLMQNREDFRAQVSNLFYRIDERGLGKITLTELEKHLDDEAVKAFFESLEIGAVDAWTLFLSLDIDGDNLISIDEFMERCVQLRGPARSVDLYAIRRLNVKIRDEMRFLEDQQHRIMAHLGVKHEHQDAHEIEPTVFI</sequence>
<gene>
    <name evidence="9" type="primary">CACNA1E</name>
    <name evidence="9" type="ORF">SNEC2469_LOCUS14657</name>
</gene>
<evidence type="ECO:0000256" key="5">
    <source>
        <dbReference type="ARBA" id="ARBA00023136"/>
    </source>
</evidence>
<comment type="subcellular location">
    <subcellularLocation>
        <location evidence="1">Membrane</location>
        <topology evidence="1">Multi-pass membrane protein</topology>
    </subcellularLocation>
</comment>
<feature type="transmembrane region" description="Helical" evidence="7">
    <location>
        <begin position="166"/>
        <end position="188"/>
    </location>
</feature>
<dbReference type="InterPro" id="IPR011992">
    <property type="entry name" value="EF-hand-dom_pair"/>
</dbReference>
<feature type="transmembrane region" description="Helical" evidence="7">
    <location>
        <begin position="392"/>
        <end position="413"/>
    </location>
</feature>
<protein>
    <submittedName>
        <fullName evidence="9">CACNA1E protein</fullName>
    </submittedName>
</protein>
<dbReference type="Pfam" id="PF00520">
    <property type="entry name" value="Ion_trans"/>
    <property type="match status" value="1"/>
</dbReference>
<proteinExistence type="predicted"/>
<dbReference type="PANTHER" id="PTHR10037:SF62">
    <property type="entry name" value="SODIUM CHANNEL PROTEIN 60E"/>
    <property type="match status" value="1"/>
</dbReference>
<dbReference type="InterPro" id="IPR043203">
    <property type="entry name" value="VGCC_Ca_Na"/>
</dbReference>
<keyword evidence="10" id="KW-1185">Reference proteome</keyword>
<dbReference type="InterPro" id="IPR018247">
    <property type="entry name" value="EF_Hand_1_Ca_BS"/>
</dbReference>
<dbReference type="SUPFAM" id="SSF81324">
    <property type="entry name" value="Voltage-gated potassium channels"/>
    <property type="match status" value="1"/>
</dbReference>
<evidence type="ECO:0000256" key="4">
    <source>
        <dbReference type="ARBA" id="ARBA00022989"/>
    </source>
</evidence>
<evidence type="ECO:0000256" key="1">
    <source>
        <dbReference type="ARBA" id="ARBA00004141"/>
    </source>
</evidence>
<dbReference type="EMBL" id="CAJNJA010023577">
    <property type="protein sequence ID" value="CAE7513127.1"/>
    <property type="molecule type" value="Genomic_DNA"/>
</dbReference>